<keyword evidence="1" id="KW-0175">Coiled coil</keyword>
<evidence type="ECO:0000256" key="2">
    <source>
        <dbReference type="SAM" id="Phobius"/>
    </source>
</evidence>
<keyword evidence="2" id="KW-1133">Transmembrane helix</keyword>
<proteinExistence type="predicted"/>
<feature type="transmembrane region" description="Helical" evidence="2">
    <location>
        <begin position="41"/>
        <end position="62"/>
    </location>
</feature>
<organism evidence="3 4">
    <name type="scientific">Candidatus Coatesbacteria bacterium 4484_99</name>
    <dbReference type="NCBI Taxonomy" id="1970774"/>
    <lineage>
        <taxon>Bacteria</taxon>
        <taxon>Candidatus Coatesiibacteriota</taxon>
    </lineage>
</organism>
<evidence type="ECO:0000313" key="3">
    <source>
        <dbReference type="EMBL" id="OQX90467.1"/>
    </source>
</evidence>
<reference evidence="4" key="1">
    <citation type="submission" date="2017-03" db="EMBL/GenBank/DDBJ databases">
        <title>Novel pathways for hydrocarbon cycling and metabolic interdependencies in hydrothermal sediment communities.</title>
        <authorList>
            <person name="Dombrowski N."/>
            <person name="Seitz K."/>
            <person name="Teske A."/>
            <person name="Baker B."/>
        </authorList>
    </citation>
    <scope>NUCLEOTIDE SEQUENCE [LARGE SCALE GENOMIC DNA]</scope>
</reference>
<protein>
    <recommendedName>
        <fullName evidence="5">Coiled-coil domain-containing protein 167</fullName>
    </recommendedName>
</protein>
<gene>
    <name evidence="3" type="ORF">B6D57_02975</name>
</gene>
<dbReference type="Proteomes" id="UP000192611">
    <property type="component" value="Unassembled WGS sequence"/>
</dbReference>
<keyword evidence="2" id="KW-0812">Transmembrane</keyword>
<accession>A0A1W9S1F8</accession>
<comment type="caution">
    <text evidence="3">The sequence shown here is derived from an EMBL/GenBank/DDBJ whole genome shotgun (WGS) entry which is preliminary data.</text>
</comment>
<evidence type="ECO:0000313" key="4">
    <source>
        <dbReference type="Proteomes" id="UP000192611"/>
    </source>
</evidence>
<dbReference type="AlphaFoldDB" id="A0A1W9S1F8"/>
<evidence type="ECO:0008006" key="5">
    <source>
        <dbReference type="Google" id="ProtNLM"/>
    </source>
</evidence>
<dbReference type="EMBL" id="NATQ01000050">
    <property type="protein sequence ID" value="OQX90467.1"/>
    <property type="molecule type" value="Genomic_DNA"/>
</dbReference>
<sequence length="65" mass="8148">MKDKIEDLERRVSNLERKLRRMEQEEIREAKYRQQASRTNLTIRLLVYAGFFIALFVMLYYYRFH</sequence>
<feature type="coiled-coil region" evidence="1">
    <location>
        <begin position="5"/>
        <end position="35"/>
    </location>
</feature>
<keyword evidence="2" id="KW-0472">Membrane</keyword>
<name>A0A1W9S1F8_9BACT</name>
<evidence type="ECO:0000256" key="1">
    <source>
        <dbReference type="SAM" id="Coils"/>
    </source>
</evidence>